<feature type="domain" description="Protein kinase" evidence="6">
    <location>
        <begin position="1"/>
        <end position="86"/>
    </location>
</feature>
<evidence type="ECO:0000256" key="1">
    <source>
        <dbReference type="ARBA" id="ARBA00022527"/>
    </source>
</evidence>
<evidence type="ECO:0000256" key="3">
    <source>
        <dbReference type="ARBA" id="ARBA00022741"/>
    </source>
</evidence>
<evidence type="ECO:0000256" key="4">
    <source>
        <dbReference type="ARBA" id="ARBA00022777"/>
    </source>
</evidence>
<keyword evidence="1" id="KW-0723">Serine/threonine-protein kinase</keyword>
<dbReference type="Gene3D" id="1.10.510.10">
    <property type="entry name" value="Transferase(Phosphotransferase) domain 1"/>
    <property type="match status" value="1"/>
</dbReference>
<dbReference type="Pfam" id="PF00069">
    <property type="entry name" value="Pkinase"/>
    <property type="match status" value="1"/>
</dbReference>
<reference evidence="7" key="1">
    <citation type="submission" date="2023-10" db="EMBL/GenBank/DDBJ databases">
        <authorList>
            <person name="Chen Y."/>
            <person name="Shah S."/>
            <person name="Dougan E. K."/>
            <person name="Thang M."/>
            <person name="Chan C."/>
        </authorList>
    </citation>
    <scope>NUCLEOTIDE SEQUENCE [LARGE SCALE GENOMIC DNA]</scope>
</reference>
<dbReference type="InterPro" id="IPR000719">
    <property type="entry name" value="Prot_kinase_dom"/>
</dbReference>
<dbReference type="EMBL" id="CAUYUJ010020560">
    <property type="protein sequence ID" value="CAK0899173.1"/>
    <property type="molecule type" value="Genomic_DNA"/>
</dbReference>
<proteinExistence type="predicted"/>
<keyword evidence="2" id="KW-0808">Transferase</keyword>
<dbReference type="SUPFAM" id="SSF56112">
    <property type="entry name" value="Protein kinase-like (PK-like)"/>
    <property type="match status" value="1"/>
</dbReference>
<sequence>MLKMSRGQVRTSQDGKMVDSYALGVTLFAMLAGRHPPEGEEITELTFRGVFWQRVSAEARDMILGLMEPDPDRRLSLSEVLEHPWLQPRQEVDTASALADDWAEQEVLHFVGGARAAAASAAAAARRGPAEPVAAFPEAPASSSAARIPFTRDYGTSTGASPGAAPGWGNVFSWLRADAAAAAARDVLARAGRPRGHRSPLTE</sequence>
<keyword evidence="3" id="KW-0547">Nucleotide-binding</keyword>
<keyword evidence="8" id="KW-1185">Reference proteome</keyword>
<evidence type="ECO:0000313" key="7">
    <source>
        <dbReference type="EMBL" id="CAK0899173.1"/>
    </source>
</evidence>
<keyword evidence="5" id="KW-0067">ATP-binding</keyword>
<dbReference type="PROSITE" id="PS50011">
    <property type="entry name" value="PROTEIN_KINASE_DOM"/>
    <property type="match status" value="1"/>
</dbReference>
<comment type="caution">
    <text evidence="7">The sequence shown here is derived from an EMBL/GenBank/DDBJ whole genome shotgun (WGS) entry which is preliminary data.</text>
</comment>
<protein>
    <recommendedName>
        <fullName evidence="6">Protein kinase domain-containing protein</fullName>
    </recommendedName>
</protein>
<name>A0ABN9XHW2_9DINO</name>
<evidence type="ECO:0000256" key="2">
    <source>
        <dbReference type="ARBA" id="ARBA00022679"/>
    </source>
</evidence>
<dbReference type="InterPro" id="IPR030616">
    <property type="entry name" value="Aur-like"/>
</dbReference>
<evidence type="ECO:0000313" key="8">
    <source>
        <dbReference type="Proteomes" id="UP001189429"/>
    </source>
</evidence>
<dbReference type="InterPro" id="IPR011009">
    <property type="entry name" value="Kinase-like_dom_sf"/>
</dbReference>
<dbReference type="PANTHER" id="PTHR24350">
    <property type="entry name" value="SERINE/THREONINE-PROTEIN KINASE IAL-RELATED"/>
    <property type="match status" value="1"/>
</dbReference>
<organism evidence="7 8">
    <name type="scientific">Prorocentrum cordatum</name>
    <dbReference type="NCBI Taxonomy" id="2364126"/>
    <lineage>
        <taxon>Eukaryota</taxon>
        <taxon>Sar</taxon>
        <taxon>Alveolata</taxon>
        <taxon>Dinophyceae</taxon>
        <taxon>Prorocentrales</taxon>
        <taxon>Prorocentraceae</taxon>
        <taxon>Prorocentrum</taxon>
    </lineage>
</organism>
<keyword evidence="4" id="KW-0418">Kinase</keyword>
<gene>
    <name evidence="7" type="ORF">PCOR1329_LOCUS76754</name>
</gene>
<evidence type="ECO:0000256" key="5">
    <source>
        <dbReference type="ARBA" id="ARBA00022840"/>
    </source>
</evidence>
<evidence type="ECO:0000259" key="6">
    <source>
        <dbReference type="PROSITE" id="PS50011"/>
    </source>
</evidence>
<accession>A0ABN9XHW2</accession>
<dbReference type="Proteomes" id="UP001189429">
    <property type="component" value="Unassembled WGS sequence"/>
</dbReference>